<proteinExistence type="predicted"/>
<dbReference type="PANTHER" id="PTHR34109:SF1">
    <property type="entry name" value="VOC DOMAIN-CONTAINING PROTEIN"/>
    <property type="match status" value="1"/>
</dbReference>
<dbReference type="EMBL" id="BAAAYN010000047">
    <property type="protein sequence ID" value="GAA3395054.1"/>
    <property type="molecule type" value="Genomic_DNA"/>
</dbReference>
<gene>
    <name evidence="3" type="ORF">GCM10020369_66740</name>
</gene>
<dbReference type="InterPro" id="IPR037523">
    <property type="entry name" value="VOC_core"/>
</dbReference>
<feature type="compositionally biased region" description="Low complexity" evidence="1">
    <location>
        <begin position="1"/>
        <end position="21"/>
    </location>
</feature>
<dbReference type="Proteomes" id="UP001501676">
    <property type="component" value="Unassembled WGS sequence"/>
</dbReference>
<feature type="region of interest" description="Disordered" evidence="1">
    <location>
        <begin position="1"/>
        <end position="26"/>
    </location>
</feature>
<accession>A0ABP6T7B2</accession>
<organism evidence="3 4">
    <name type="scientific">Cryptosporangium minutisporangium</name>
    <dbReference type="NCBI Taxonomy" id="113569"/>
    <lineage>
        <taxon>Bacteria</taxon>
        <taxon>Bacillati</taxon>
        <taxon>Actinomycetota</taxon>
        <taxon>Actinomycetes</taxon>
        <taxon>Cryptosporangiales</taxon>
        <taxon>Cryptosporangiaceae</taxon>
        <taxon>Cryptosporangium</taxon>
    </lineage>
</organism>
<dbReference type="SUPFAM" id="SSF54593">
    <property type="entry name" value="Glyoxalase/Bleomycin resistance protein/Dihydroxybiphenyl dioxygenase"/>
    <property type="match status" value="1"/>
</dbReference>
<dbReference type="Gene3D" id="3.30.720.120">
    <property type="match status" value="1"/>
</dbReference>
<evidence type="ECO:0000313" key="4">
    <source>
        <dbReference type="Proteomes" id="UP001501676"/>
    </source>
</evidence>
<sequence>MQSDAMTETTSAQTTAPTAATEPPPTVWPTLSATNARALIDFLVTAFGFQEIVAHADGGVIQHAELAWPEGGGVMLGQDRNDPEHVWKMPPGSFGAYVVTSTPDAIHDRAVAAGAEIVVALVDTDYGARNFAARDPEGNLWSFGTYRGHPY</sequence>
<dbReference type="Pfam" id="PF00903">
    <property type="entry name" value="Glyoxalase"/>
    <property type="match status" value="1"/>
</dbReference>
<comment type="caution">
    <text evidence="3">The sequence shown here is derived from an EMBL/GenBank/DDBJ whole genome shotgun (WGS) entry which is preliminary data.</text>
</comment>
<evidence type="ECO:0000259" key="2">
    <source>
        <dbReference type="PROSITE" id="PS51819"/>
    </source>
</evidence>
<dbReference type="InterPro" id="IPR029068">
    <property type="entry name" value="Glyas_Bleomycin-R_OHBP_Dase"/>
</dbReference>
<keyword evidence="4" id="KW-1185">Reference proteome</keyword>
<dbReference type="Gene3D" id="3.30.720.110">
    <property type="match status" value="1"/>
</dbReference>
<reference evidence="4" key="1">
    <citation type="journal article" date="2019" name="Int. J. Syst. Evol. Microbiol.">
        <title>The Global Catalogue of Microorganisms (GCM) 10K type strain sequencing project: providing services to taxonomists for standard genome sequencing and annotation.</title>
        <authorList>
            <consortium name="The Broad Institute Genomics Platform"/>
            <consortium name="The Broad Institute Genome Sequencing Center for Infectious Disease"/>
            <person name="Wu L."/>
            <person name="Ma J."/>
        </authorList>
    </citation>
    <scope>NUCLEOTIDE SEQUENCE [LARGE SCALE GENOMIC DNA]</scope>
    <source>
        <strain evidence="4">JCM 9458</strain>
    </source>
</reference>
<feature type="domain" description="VOC" evidence="2">
    <location>
        <begin position="25"/>
        <end position="146"/>
    </location>
</feature>
<name>A0ABP6T7B2_9ACTN</name>
<protein>
    <submittedName>
        <fullName evidence="3">VOC family protein</fullName>
    </submittedName>
</protein>
<dbReference type="PROSITE" id="PS51819">
    <property type="entry name" value="VOC"/>
    <property type="match status" value="1"/>
</dbReference>
<dbReference type="PANTHER" id="PTHR34109">
    <property type="entry name" value="BNAUNNG04460D PROTEIN-RELATED"/>
    <property type="match status" value="1"/>
</dbReference>
<evidence type="ECO:0000313" key="3">
    <source>
        <dbReference type="EMBL" id="GAA3395054.1"/>
    </source>
</evidence>
<dbReference type="InterPro" id="IPR004360">
    <property type="entry name" value="Glyas_Fos-R_dOase_dom"/>
</dbReference>
<evidence type="ECO:0000256" key="1">
    <source>
        <dbReference type="SAM" id="MobiDB-lite"/>
    </source>
</evidence>